<evidence type="ECO:0000313" key="2">
    <source>
        <dbReference type="Proteomes" id="UP000195331"/>
    </source>
</evidence>
<dbReference type="SUPFAM" id="SSF54427">
    <property type="entry name" value="NTF2-like"/>
    <property type="match status" value="1"/>
</dbReference>
<accession>A0A1Y0CAX2</accession>
<dbReference type="OrthoDB" id="4475408at2"/>
<dbReference type="EMBL" id="CP020809">
    <property type="protein sequence ID" value="ART72227.1"/>
    <property type="molecule type" value="Genomic_DNA"/>
</dbReference>
<dbReference type="InterPro" id="IPR032710">
    <property type="entry name" value="NTF2-like_dom_sf"/>
</dbReference>
<organism evidence="1 2">
    <name type="scientific">Mycobacterium dioxanotrophicus</name>
    <dbReference type="NCBI Taxonomy" id="482462"/>
    <lineage>
        <taxon>Bacteria</taxon>
        <taxon>Bacillati</taxon>
        <taxon>Actinomycetota</taxon>
        <taxon>Actinomycetes</taxon>
        <taxon>Mycobacteriales</taxon>
        <taxon>Mycobacteriaceae</taxon>
        <taxon>Mycobacterium</taxon>
    </lineage>
</organism>
<reference evidence="1 2" key="1">
    <citation type="submission" date="2017-04" db="EMBL/GenBank/DDBJ databases">
        <title>Whole Genome Sequence of 1,4-Dioxane Degrading Bacterium Mycobacterium dioxanotrophicus PH-06.</title>
        <authorList>
            <person name="He Y."/>
        </authorList>
    </citation>
    <scope>NUCLEOTIDE SEQUENCE [LARGE SCALE GENOMIC DNA]</scope>
    <source>
        <strain evidence="1 2">PH-06</strain>
    </source>
</reference>
<sequence length="121" mass="13289">MPDAETLLRELLDEWKAGVDGHDPDRVAAVFTEDAIFQGLQPHSVGRRGVYAYYDSQPVGLTVDYRFHETRRPASGVALGYLRADFTLPDGTAVPLNLSVLATLGPEGWRISFYQVSPVPG</sequence>
<name>A0A1Y0CAX2_9MYCO</name>
<evidence type="ECO:0008006" key="3">
    <source>
        <dbReference type="Google" id="ProtNLM"/>
    </source>
</evidence>
<dbReference type="Gene3D" id="3.10.450.50">
    <property type="match status" value="1"/>
</dbReference>
<dbReference type="Proteomes" id="UP000195331">
    <property type="component" value="Chromosome"/>
</dbReference>
<keyword evidence="2" id="KW-1185">Reference proteome</keyword>
<evidence type="ECO:0000313" key="1">
    <source>
        <dbReference type="EMBL" id="ART72227.1"/>
    </source>
</evidence>
<dbReference type="AlphaFoldDB" id="A0A1Y0CAX2"/>
<gene>
    <name evidence="1" type="ORF">BTO20_30025</name>
</gene>
<dbReference type="KEGG" id="mdx:BTO20_30025"/>
<proteinExistence type="predicted"/>
<protein>
    <recommendedName>
        <fullName evidence="3">SnoaL-like domain-containing protein</fullName>
    </recommendedName>
</protein>
<dbReference type="RefSeq" id="WP_087079548.1">
    <property type="nucleotide sequence ID" value="NZ_CP020809.1"/>
</dbReference>